<dbReference type="Proteomes" id="UP000030759">
    <property type="component" value="Unassembled WGS sequence"/>
</dbReference>
<dbReference type="AlphaFoldDB" id="A0A061II61"/>
<organism evidence="1 2">
    <name type="scientific">Cricetulus griseus</name>
    <name type="common">Chinese hamster</name>
    <name type="synonym">Cricetulus barabensis griseus</name>
    <dbReference type="NCBI Taxonomy" id="10029"/>
    <lineage>
        <taxon>Eukaryota</taxon>
        <taxon>Metazoa</taxon>
        <taxon>Chordata</taxon>
        <taxon>Craniata</taxon>
        <taxon>Vertebrata</taxon>
        <taxon>Euteleostomi</taxon>
        <taxon>Mammalia</taxon>
        <taxon>Eutheria</taxon>
        <taxon>Euarchontoglires</taxon>
        <taxon>Glires</taxon>
        <taxon>Rodentia</taxon>
        <taxon>Myomorpha</taxon>
        <taxon>Muroidea</taxon>
        <taxon>Cricetidae</taxon>
        <taxon>Cricetinae</taxon>
        <taxon>Cricetulus</taxon>
    </lineage>
</organism>
<gene>
    <name evidence="1" type="ORF">H671_2g5911</name>
</gene>
<evidence type="ECO:0000313" key="1">
    <source>
        <dbReference type="EMBL" id="ERE84506.1"/>
    </source>
</evidence>
<proteinExistence type="predicted"/>
<dbReference type="EMBL" id="KE667915">
    <property type="protein sequence ID" value="ERE84506.1"/>
    <property type="molecule type" value="Genomic_DNA"/>
</dbReference>
<accession>A0A061II61</accession>
<name>A0A061II61_CRIGR</name>
<reference evidence="2" key="1">
    <citation type="journal article" date="2013" name="Nat. Biotechnol.">
        <title>Chinese hamster genome sequenced from sorted chromosomes.</title>
        <authorList>
            <person name="Brinkrolf K."/>
            <person name="Rupp O."/>
            <person name="Laux H."/>
            <person name="Kollin F."/>
            <person name="Ernst W."/>
            <person name="Linke B."/>
            <person name="Kofler R."/>
            <person name="Romand S."/>
            <person name="Hesse F."/>
            <person name="Budach W.E."/>
            <person name="Galosy S."/>
            <person name="Muller D."/>
            <person name="Noll T."/>
            <person name="Wienberg J."/>
            <person name="Jostock T."/>
            <person name="Leonard M."/>
            <person name="Grillari J."/>
            <person name="Tauch A."/>
            <person name="Goesmann A."/>
            <person name="Helk B."/>
            <person name="Mott J.E."/>
            <person name="Puhler A."/>
            <person name="Borth N."/>
        </authorList>
    </citation>
    <scope>NUCLEOTIDE SEQUENCE [LARGE SCALE GENOMIC DNA]</scope>
    <source>
        <strain evidence="2">17A/GY</strain>
    </source>
</reference>
<evidence type="ECO:0000313" key="2">
    <source>
        <dbReference type="Proteomes" id="UP000030759"/>
    </source>
</evidence>
<sequence>MQQRNYTTTQGAKWWGKWHRTISSSQPSLWKYPPILRKLHQSHVSTYQWTLSGLGLVCSASSSQLFMTTESSLDCYTTIQEATQFFKTRQFY</sequence>
<protein>
    <submittedName>
        <fullName evidence="1">Uncharacterized protein</fullName>
    </submittedName>
</protein>